<comment type="subcellular location">
    <subcellularLocation>
        <location evidence="1">Membrane</location>
        <topology evidence="1">Multi-pass membrane protein</topology>
    </subcellularLocation>
</comment>
<feature type="transmembrane region" description="Helical" evidence="12">
    <location>
        <begin position="109"/>
        <end position="126"/>
    </location>
</feature>
<dbReference type="InterPro" id="IPR023380">
    <property type="entry name" value="DsbB-like_sf"/>
</dbReference>
<evidence type="ECO:0000313" key="14">
    <source>
        <dbReference type="Proteomes" id="UP000230094"/>
    </source>
</evidence>
<proteinExistence type="inferred from homology"/>
<feature type="transmembrane region" description="Helical" evidence="12">
    <location>
        <begin position="45"/>
        <end position="66"/>
    </location>
</feature>
<sequence length="181" mass="21127">MNPDILHYLNLFLGFGAILLQIVSVLALLMLVFRVQNIFLGFLKRYFLLLSFIVVLLATSFSLFYGEVVNFIPCYLCWYQRIFMFPLVFLYGIALWYKDEAIARYTFPIIVVGMLFALYQNFFYYFRESSSLPCDASGVSCYQRLISEFGGYISLPMLSLTIFFTALVLVLINRFYKPEII</sequence>
<dbReference type="EMBL" id="PFCQ01000012">
    <property type="protein sequence ID" value="PIR68237.1"/>
    <property type="molecule type" value="Genomic_DNA"/>
</dbReference>
<dbReference type="GO" id="GO:0016020">
    <property type="term" value="C:membrane"/>
    <property type="evidence" value="ECO:0007669"/>
    <property type="project" value="UniProtKB-SubCell"/>
</dbReference>
<evidence type="ECO:0000256" key="6">
    <source>
        <dbReference type="ARBA" id="ARBA00022989"/>
    </source>
</evidence>
<dbReference type="PANTHER" id="PTHR43469">
    <property type="entry name" value="DISULFIDE FORMATION PROTEIN-RELATED"/>
    <property type="match status" value="1"/>
</dbReference>
<evidence type="ECO:0000256" key="10">
    <source>
        <dbReference type="ARBA" id="ARBA00023186"/>
    </source>
</evidence>
<evidence type="ECO:0000256" key="7">
    <source>
        <dbReference type="ARBA" id="ARBA00023002"/>
    </source>
</evidence>
<dbReference type="Gene3D" id="1.20.1550.10">
    <property type="entry name" value="DsbB-like"/>
    <property type="match status" value="1"/>
</dbReference>
<evidence type="ECO:0000256" key="4">
    <source>
        <dbReference type="ARBA" id="ARBA00022692"/>
    </source>
</evidence>
<keyword evidence="6 12" id="KW-1133">Transmembrane helix</keyword>
<accession>A0A2H0TB81</accession>
<dbReference type="Pfam" id="PF02600">
    <property type="entry name" value="DsbB"/>
    <property type="match status" value="1"/>
</dbReference>
<dbReference type="Proteomes" id="UP000230094">
    <property type="component" value="Unassembled WGS sequence"/>
</dbReference>
<evidence type="ECO:0000256" key="12">
    <source>
        <dbReference type="SAM" id="Phobius"/>
    </source>
</evidence>
<evidence type="ECO:0000256" key="11">
    <source>
        <dbReference type="ARBA" id="ARBA00023284"/>
    </source>
</evidence>
<keyword evidence="5" id="KW-0249">Electron transport</keyword>
<organism evidence="13 14">
    <name type="scientific">Candidatus Nomurabacteria bacterium CG10_big_fil_rev_8_21_14_0_10_35_16</name>
    <dbReference type="NCBI Taxonomy" id="1974731"/>
    <lineage>
        <taxon>Bacteria</taxon>
        <taxon>Candidatus Nomuraibacteriota</taxon>
    </lineage>
</organism>
<dbReference type="InterPro" id="IPR012187">
    <property type="entry name" value="Disulphide_bond_form_BdbC"/>
</dbReference>
<dbReference type="PANTHER" id="PTHR43469:SF1">
    <property type="entry name" value="SPBETA PROPHAGE-DERIVED DISULFIDE BOND FORMATION PROTEIN B"/>
    <property type="match status" value="1"/>
</dbReference>
<evidence type="ECO:0000256" key="8">
    <source>
        <dbReference type="ARBA" id="ARBA00023136"/>
    </source>
</evidence>
<protein>
    <submittedName>
        <fullName evidence="13">Disulfide bond formation protein B</fullName>
    </submittedName>
</protein>
<gene>
    <name evidence="13" type="ORF">COU49_02065</name>
</gene>
<keyword evidence="10" id="KW-0143">Chaperone</keyword>
<keyword evidence="7" id="KW-0560">Oxidoreductase</keyword>
<feature type="transmembrane region" description="Helical" evidence="12">
    <location>
        <begin position="12"/>
        <end position="33"/>
    </location>
</feature>
<feature type="transmembrane region" description="Helical" evidence="12">
    <location>
        <begin position="78"/>
        <end position="97"/>
    </location>
</feature>
<keyword evidence="11" id="KW-0676">Redox-active center</keyword>
<keyword evidence="8 12" id="KW-0472">Membrane</keyword>
<evidence type="ECO:0000256" key="1">
    <source>
        <dbReference type="ARBA" id="ARBA00004141"/>
    </source>
</evidence>
<keyword evidence="3" id="KW-0813">Transport</keyword>
<keyword evidence="4 12" id="KW-0812">Transmembrane</keyword>
<feature type="transmembrane region" description="Helical" evidence="12">
    <location>
        <begin position="152"/>
        <end position="172"/>
    </location>
</feature>
<dbReference type="GO" id="GO:0015035">
    <property type="term" value="F:protein-disulfide reductase activity"/>
    <property type="evidence" value="ECO:0007669"/>
    <property type="project" value="InterPro"/>
</dbReference>
<keyword evidence="9" id="KW-1015">Disulfide bond</keyword>
<evidence type="ECO:0000256" key="5">
    <source>
        <dbReference type="ARBA" id="ARBA00022982"/>
    </source>
</evidence>
<evidence type="ECO:0000313" key="13">
    <source>
        <dbReference type="EMBL" id="PIR68237.1"/>
    </source>
</evidence>
<dbReference type="AlphaFoldDB" id="A0A2H0TB81"/>
<comment type="caution">
    <text evidence="13">The sequence shown here is derived from an EMBL/GenBank/DDBJ whole genome shotgun (WGS) entry which is preliminary data.</text>
</comment>
<name>A0A2H0TB81_9BACT</name>
<dbReference type="InterPro" id="IPR003752">
    <property type="entry name" value="DiS_bond_form_DsbB/BdbC"/>
</dbReference>
<evidence type="ECO:0000256" key="3">
    <source>
        <dbReference type="ARBA" id="ARBA00022448"/>
    </source>
</evidence>
<reference evidence="14" key="1">
    <citation type="submission" date="2017-09" db="EMBL/GenBank/DDBJ databases">
        <title>Depth-based differentiation of microbial function through sediment-hosted aquifers and enrichment of novel symbionts in the deep terrestrial subsurface.</title>
        <authorList>
            <person name="Probst A.J."/>
            <person name="Ladd B."/>
            <person name="Jarett J.K."/>
            <person name="Geller-Mcgrath D.E."/>
            <person name="Sieber C.M.K."/>
            <person name="Emerson J.B."/>
            <person name="Anantharaman K."/>
            <person name="Thomas B.C."/>
            <person name="Malmstrom R."/>
            <person name="Stieglmeier M."/>
            <person name="Klingl A."/>
            <person name="Woyke T."/>
            <person name="Ryan C.M."/>
            <person name="Banfield J.F."/>
        </authorList>
    </citation>
    <scope>NUCLEOTIDE SEQUENCE [LARGE SCALE GENOMIC DNA]</scope>
</reference>
<comment type="similarity">
    <text evidence="2">Belongs to the DsbB family. BdbC subfamily.</text>
</comment>
<evidence type="ECO:0000256" key="9">
    <source>
        <dbReference type="ARBA" id="ARBA00023157"/>
    </source>
</evidence>
<dbReference type="SUPFAM" id="SSF158442">
    <property type="entry name" value="DsbB-like"/>
    <property type="match status" value="1"/>
</dbReference>
<evidence type="ECO:0000256" key="2">
    <source>
        <dbReference type="ARBA" id="ARBA00007602"/>
    </source>
</evidence>
<dbReference type="GO" id="GO:0006457">
    <property type="term" value="P:protein folding"/>
    <property type="evidence" value="ECO:0007669"/>
    <property type="project" value="InterPro"/>
</dbReference>